<proteinExistence type="inferred from homology"/>
<evidence type="ECO:0000313" key="8">
    <source>
        <dbReference type="Proteomes" id="UP000318453"/>
    </source>
</evidence>
<feature type="active site" description="Proton acceptor" evidence="4">
    <location>
        <position position="606"/>
    </location>
</feature>
<evidence type="ECO:0000256" key="3">
    <source>
        <dbReference type="ARBA" id="ARBA00023115"/>
    </source>
</evidence>
<gene>
    <name evidence="7" type="ORF">FRE64_06260</name>
</gene>
<feature type="transmembrane region" description="Helical" evidence="5">
    <location>
        <begin position="39"/>
        <end position="61"/>
    </location>
</feature>
<dbReference type="PROSITE" id="PS51006">
    <property type="entry name" value="PABS_2"/>
    <property type="match status" value="1"/>
</dbReference>
<dbReference type="CDD" id="cd02440">
    <property type="entry name" value="AdoMet_MTases"/>
    <property type="match status" value="1"/>
</dbReference>
<dbReference type="InterPro" id="IPR036259">
    <property type="entry name" value="MFS_trans_sf"/>
</dbReference>
<evidence type="ECO:0000259" key="6">
    <source>
        <dbReference type="PROSITE" id="PS51006"/>
    </source>
</evidence>
<accession>A0A5B8NKQ0</accession>
<keyword evidence="5" id="KW-0472">Membrane</keyword>
<evidence type="ECO:0000313" key="7">
    <source>
        <dbReference type="EMBL" id="QDZ39566.1"/>
    </source>
</evidence>
<feature type="transmembrane region" description="Helical" evidence="5">
    <location>
        <begin position="302"/>
        <end position="322"/>
    </location>
</feature>
<name>A0A5B8NKQ0_9CHRO</name>
<feature type="transmembrane region" description="Helical" evidence="5">
    <location>
        <begin position="116"/>
        <end position="136"/>
    </location>
</feature>
<protein>
    <recommendedName>
        <fullName evidence="6">PABS domain-containing protein</fullName>
    </recommendedName>
</protein>
<reference evidence="7 8" key="1">
    <citation type="submission" date="2019-08" db="EMBL/GenBank/DDBJ databases">
        <title>Carotenoids and Carotenoid Binding Proteins in the Halophilic Cyanobacterium Euhalothece sp. ZM00.</title>
        <authorList>
            <person name="Cho S.M."/>
            <person name="Song J.Y."/>
            <person name="Park Y.-I."/>
        </authorList>
    </citation>
    <scope>NUCLEOTIDE SEQUENCE [LARGE SCALE GENOMIC DNA]</scope>
    <source>
        <strain evidence="7 8">Z-M001</strain>
    </source>
</reference>
<dbReference type="NCBIfam" id="NF037959">
    <property type="entry name" value="MFS_SpdSyn"/>
    <property type="match status" value="1"/>
</dbReference>
<dbReference type="InterPro" id="IPR030374">
    <property type="entry name" value="PABS"/>
</dbReference>
<dbReference type="Proteomes" id="UP000318453">
    <property type="component" value="Chromosome"/>
</dbReference>
<dbReference type="Pfam" id="PF01564">
    <property type="entry name" value="Spermine_synth"/>
    <property type="match status" value="1"/>
</dbReference>
<feature type="transmembrane region" description="Helical" evidence="5">
    <location>
        <begin position="157"/>
        <end position="179"/>
    </location>
</feature>
<feature type="transmembrane region" description="Helical" evidence="5">
    <location>
        <begin position="7"/>
        <end position="27"/>
    </location>
</feature>
<keyword evidence="2 4" id="KW-0808">Transferase</keyword>
<dbReference type="PANTHER" id="PTHR43317">
    <property type="entry name" value="THERMOSPERMINE SYNTHASE ACAULIS5"/>
    <property type="match status" value="1"/>
</dbReference>
<dbReference type="RefSeq" id="WP_146295166.1">
    <property type="nucleotide sequence ID" value="NZ_CP042326.1"/>
</dbReference>
<dbReference type="SUPFAM" id="SSF53335">
    <property type="entry name" value="S-adenosyl-L-methionine-dependent methyltransferases"/>
    <property type="match status" value="1"/>
</dbReference>
<keyword evidence="3 4" id="KW-0620">Polyamine biosynthesis</keyword>
<sequence length="844" mass="93443">MKRWEVSLLVILFFVSGFAALVYQVLWMRELGLLFGSTAQAAALTIAVFFTGLASGGWFWGKRAPYFSSSLRWFGFLEIGIGITALSHFILVDTYHQLYPIFYSLVGDSPVLDTSIKALIAVTLLLPPSFLMGGTLPLMVQHLVRQRKDLATQATQFYAVNTLGSATGTLASAFVFPLTLGFQNAYLLAVSLDIVVGSVALFLSGYPATNDKERSKLETFSTTNQTLPRKLTHISPVVISGIAFSSGFASLGIEVIWTRLFSQVLHNSAYTYSVVLATFLLALATGSAIAHGLARFRQFPPLLILGLLLFLAGLATAISPWVFYEVTDGLSYIGRGLGWWDYLFNIAGVAFVVMFLPGMILGTVLPYLIRILEADPRQPSEIIGRLMAADTVGGILGSVGAGFLLLPLVGSWRTLLVLAAIYPLMLGGIALSRVSWLRSAIAVSSIALTIIISGMELHPLQAVTFGAGQNDQLVAMKEGSHANVAVVDTARGGRAIRVNTYYTLGSSQNLHLERNQSVIPLMNHSQPDDLFYLGMGTGISAGAAMPFPVKHVTVCEILPEVVSLAEAHFGEWTNGLFTDERVTIHAEDGRNCLSRSPQTYNLIISDLFTPWKQGTGNLYTLENYQIARERLKPDGVYVQWIPLYQVSEREFGIIARTMSEVFPQVVLWRGDLGSSRSIVALVGHKQEQTLDPNIISERGQEMTEDWTTESLQALLLRLYVGNITASGLFEDYPLNTDTFPYIEYLAPETHRKVQARETRFLIGHEREQLYEKLRSAVPPESDPYLANLNSEQYGYIRAGHHYSRHNLLQHIRQTRRADPHLEVFERNSPQDTWQRISPARWLIP</sequence>
<feature type="domain" description="PABS" evidence="6">
    <location>
        <begin position="455"/>
        <end position="692"/>
    </location>
</feature>
<feature type="transmembrane region" description="Helical" evidence="5">
    <location>
        <begin position="436"/>
        <end position="455"/>
    </location>
</feature>
<keyword evidence="8" id="KW-1185">Reference proteome</keyword>
<keyword evidence="5" id="KW-1133">Transmembrane helix</keyword>
<evidence type="ECO:0000256" key="4">
    <source>
        <dbReference type="PROSITE-ProRule" id="PRU00354"/>
    </source>
</evidence>
<dbReference type="Gene3D" id="3.40.50.150">
    <property type="entry name" value="Vaccinia Virus protein VP39"/>
    <property type="match status" value="1"/>
</dbReference>
<dbReference type="AlphaFoldDB" id="A0A5B8NKQ0"/>
<feature type="transmembrane region" description="Helical" evidence="5">
    <location>
        <begin position="412"/>
        <end position="431"/>
    </location>
</feature>
<dbReference type="GO" id="GO:0006596">
    <property type="term" value="P:polyamine biosynthetic process"/>
    <property type="evidence" value="ECO:0007669"/>
    <property type="project" value="UniProtKB-UniRule"/>
</dbReference>
<feature type="transmembrane region" description="Helical" evidence="5">
    <location>
        <begin position="237"/>
        <end position="257"/>
    </location>
</feature>
<evidence type="ECO:0000256" key="2">
    <source>
        <dbReference type="ARBA" id="ARBA00022679"/>
    </source>
</evidence>
<feature type="transmembrane region" description="Helical" evidence="5">
    <location>
        <begin position="269"/>
        <end position="290"/>
    </location>
</feature>
<dbReference type="EMBL" id="CP042326">
    <property type="protein sequence ID" value="QDZ39566.1"/>
    <property type="molecule type" value="Genomic_DNA"/>
</dbReference>
<evidence type="ECO:0000256" key="5">
    <source>
        <dbReference type="SAM" id="Phobius"/>
    </source>
</evidence>
<comment type="similarity">
    <text evidence="1">Belongs to the spermidine/spermine synthase family.</text>
</comment>
<dbReference type="SUPFAM" id="SSF103473">
    <property type="entry name" value="MFS general substrate transporter"/>
    <property type="match status" value="1"/>
</dbReference>
<feature type="transmembrane region" description="Helical" evidence="5">
    <location>
        <begin position="73"/>
        <end position="96"/>
    </location>
</feature>
<dbReference type="KEGG" id="enn:FRE64_06260"/>
<dbReference type="GO" id="GO:0016740">
    <property type="term" value="F:transferase activity"/>
    <property type="evidence" value="ECO:0007669"/>
    <property type="project" value="UniProtKB-UniRule"/>
</dbReference>
<keyword evidence="5" id="KW-0812">Transmembrane</keyword>
<dbReference type="OrthoDB" id="5516475at2"/>
<feature type="transmembrane region" description="Helical" evidence="5">
    <location>
        <begin position="185"/>
        <end position="206"/>
    </location>
</feature>
<dbReference type="InterPro" id="IPR029063">
    <property type="entry name" value="SAM-dependent_MTases_sf"/>
</dbReference>
<organism evidence="7 8">
    <name type="scientific">Euhalothece natronophila Z-M001</name>
    <dbReference type="NCBI Taxonomy" id="522448"/>
    <lineage>
        <taxon>Bacteria</taxon>
        <taxon>Bacillati</taxon>
        <taxon>Cyanobacteriota</taxon>
        <taxon>Cyanophyceae</taxon>
        <taxon>Oscillatoriophycideae</taxon>
        <taxon>Chroococcales</taxon>
        <taxon>Halothecacae</taxon>
        <taxon>Halothece cluster</taxon>
        <taxon>Euhalothece</taxon>
    </lineage>
</organism>
<dbReference type="PANTHER" id="PTHR43317:SF1">
    <property type="entry name" value="THERMOSPERMINE SYNTHASE ACAULIS5"/>
    <property type="match status" value="1"/>
</dbReference>
<evidence type="ECO:0000256" key="1">
    <source>
        <dbReference type="ARBA" id="ARBA00007867"/>
    </source>
</evidence>
<feature type="transmembrane region" description="Helical" evidence="5">
    <location>
        <begin position="386"/>
        <end position="406"/>
    </location>
</feature>
<feature type="transmembrane region" description="Helical" evidence="5">
    <location>
        <begin position="342"/>
        <end position="365"/>
    </location>
</feature>